<evidence type="ECO:0000259" key="3">
    <source>
        <dbReference type="Pfam" id="PF15787"/>
    </source>
</evidence>
<dbReference type="Pfam" id="PF16057">
    <property type="entry name" value="DUF4800"/>
    <property type="match status" value="1"/>
</dbReference>
<reference evidence="4 5" key="1">
    <citation type="journal article" date="2022" name="Allergy">
        <title>Genome assembly and annotation of Periplaneta americana reveal a comprehensive cockroach allergen profile.</title>
        <authorList>
            <person name="Wang L."/>
            <person name="Xiong Q."/>
            <person name="Saelim N."/>
            <person name="Wang L."/>
            <person name="Nong W."/>
            <person name="Wan A.T."/>
            <person name="Shi M."/>
            <person name="Liu X."/>
            <person name="Cao Q."/>
            <person name="Hui J.H.L."/>
            <person name="Sookrung N."/>
            <person name="Leung T.F."/>
            <person name="Tungtrongchitr A."/>
            <person name="Tsui S.K.W."/>
        </authorList>
    </citation>
    <scope>NUCLEOTIDE SEQUENCE [LARGE SCALE GENOMIC DNA]</scope>
    <source>
        <strain evidence="4">PWHHKU_190912</strain>
    </source>
</reference>
<dbReference type="PANTHER" id="PTHR13743:SF112">
    <property type="entry name" value="BEACH DOMAIN-CONTAINING PROTEIN"/>
    <property type="match status" value="1"/>
</dbReference>
<evidence type="ECO:0000259" key="2">
    <source>
        <dbReference type="Pfam" id="PF00078"/>
    </source>
</evidence>
<name>A0ABQ8TLW7_PERAM</name>
<keyword evidence="5" id="KW-1185">Reference proteome</keyword>
<proteinExistence type="predicted"/>
<dbReference type="InterPro" id="IPR011989">
    <property type="entry name" value="ARM-like"/>
</dbReference>
<dbReference type="Pfam" id="PF15787">
    <property type="entry name" value="DUF4704"/>
    <property type="match status" value="1"/>
</dbReference>
<feature type="compositionally biased region" description="Low complexity" evidence="1">
    <location>
        <begin position="1547"/>
        <end position="1562"/>
    </location>
</feature>
<sequence>MVQLVPVFLACVLEYNAQFVNMLLVQLRMVSLPMHVRSAICQTLLSVAKHNALRAICPATVNIVMGVVSHSKANTDVRRTAIQCFVMMVQVLDKSSPDQRQIEVGTIIQLYQDSMMELFMNDWVGKTSQTLCEVVSALRSLLTDPRTQEQIQRVMIDNHMLDTIITIIEESVSFTFEKQMLASECVKTITSMLIGSTIGKEMLMKTAGYERLFSALKAVGQPSKELLHALLTMASEEEPSHGSRLMNIRKVQDNTEGLELNGLHQLLIYADDVNMLGENPQTITENAEILLEASKEIGLEVNPEKTKYMIMSRDQNIVRNGSIKVGDLYFEEVEKFKYLGATVTNINDTREKIKRRINMGNACYYSVEKLLSSSLLSKNLKVRIYKTVILPVVLYGCETWTLTLREEQRLRVFENKVLRKIFGAKRDKVTGEWRKLHNAEPHALYSSPDIIRNIKSRRLRWAGHVACMDDSRNAYRALVGRPEGKRPLGRPRRRWEDNIKMDLREVGYDDKDWINLAQDRDQWRAYVRAAMNLWNADVLLPTIRWLGDIDAEDQQWLAEAIYQLSTSNLPSKTLACQRGVTLVVCQTLEDHRKLSQKAVNELIKLLEVLASHSITSYELKQIFLLLREDSDVKFPYRVQLLHAVSSVARKGDYVECNSYFDIQKDSDGISVPGIKKWPGAGYGFSFHCWVRLDNVEESHSVSPTNYRRQLFNLLTSAGTGLEAFFRPDGALVIGINTKKEFLSASVTDFPLLDGQWHCLDICHVAARRPFGQNQLTIYIDGTQRMAAGVKSPAMTDPFTFCTIGSVVQRHSNSSSTASDMKSGDRGGLLPGGMMDRGLLPTLINQVPNYFTLPLRSSAPLDPNVKSFPAGMQDTIWGTPTSLRGQIGLAAMFHEALTPQQVKTLYDGGPNCRSLFALEDVPEFIELTSKLVFCFSPAAYWNNLCLDLAPTNKYDGHVVAPHCQTFSIKNVINGIGGVHALFPILENASKSDEGPDLSFLSPTVEKECRLIEGREGSVDSDEWEILPSSSYSDWKLEQNPVSGFLSLLKNIIAGSTLNQEQLLKNNGLAIIGVLLAKAKPHLIDVNVLMAVQLLIEMARDVSNAMLLRSLYQHVLFNFKIWSRSQFHIRIGHVQYISTVIKDDRKYFRKRYGIPFLLDVIRQYYSSCELLSSEDSKTIRVSLLGLVKYYMQKELNVKEVSAILGFLSAVKEEILLLEVLEMLISYMENKNCKDQIFLLLYEPHSAETLYCLLVEKGFSMELKQKLLKLLSVLLRSDRVYERNKTRLRLQDVSVLGGSSIGMYPGLVALLQDQPLTMEVTAMLFDQILSTDSSGGYAGALSLLHALSLADLNLKLEAARKILTATFMKPNAPHHFAKQVGWQDCITRLLVKRPISTSELKQSGSLPDLMSFDEENLELEDASYSPSSVSRLSTHVTDAAMVLENEIKEVAETVTNAVAGNIHYAADNISSAVASAYSVFRQKTVEMQESLEELGESAVSRLKKRRSLISLYETPPDRECSPSPSQASPRPVRTPQLLASLGLDLDTLSLGNRSGSSSSTEDLSSPNQNDSTASNKDNISIASAQSISNASNEDELDGEEEERLMSIALKQWKELDAEKLVDQEEELCYLVVNILFTVLWRGVEGASKEAWKERGQVMACINLLGLNNELYCSHLQLKLRILEMGVQASLSDLRDVGQTMALSTHAENAAQLMRWIYDLVVLDPNEDTSKKASTKLLDGVLGLLDALLVFQEGPGEEWTEMAKMAFGILLSCAANSNLELCAMATAKLHALIQTRNMKDPEEGAYLLYFMNRIVQKTIEVDNQEHYSFLIPVVKALLEKLSTTLSLGTHLPDLPQTQAGPAFFDDFQSYCQTTQWKTFMEKKVGMSTFFVNEYEYSKTSLIWTNWGLS</sequence>
<dbReference type="Pfam" id="PF00078">
    <property type="entry name" value="RVT_1"/>
    <property type="match status" value="1"/>
</dbReference>
<dbReference type="EMBL" id="JAJSOF020000009">
    <property type="protein sequence ID" value="KAJ4446765.1"/>
    <property type="molecule type" value="Genomic_DNA"/>
</dbReference>
<feature type="domain" description="Reverse transcriptase" evidence="2">
    <location>
        <begin position="264"/>
        <end position="342"/>
    </location>
</feature>
<evidence type="ECO:0000313" key="4">
    <source>
        <dbReference type="EMBL" id="KAJ4446765.1"/>
    </source>
</evidence>
<dbReference type="InterPro" id="IPR013320">
    <property type="entry name" value="ConA-like_dom_sf"/>
</dbReference>
<feature type="region of interest" description="Disordered" evidence="1">
    <location>
        <begin position="1547"/>
        <end position="1574"/>
    </location>
</feature>
<evidence type="ECO:0000313" key="5">
    <source>
        <dbReference type="Proteomes" id="UP001148838"/>
    </source>
</evidence>
<dbReference type="InterPro" id="IPR050865">
    <property type="entry name" value="BEACH_Domain"/>
</dbReference>
<organism evidence="4 5">
    <name type="scientific">Periplaneta americana</name>
    <name type="common">American cockroach</name>
    <name type="synonym">Blatta americana</name>
    <dbReference type="NCBI Taxonomy" id="6978"/>
    <lineage>
        <taxon>Eukaryota</taxon>
        <taxon>Metazoa</taxon>
        <taxon>Ecdysozoa</taxon>
        <taxon>Arthropoda</taxon>
        <taxon>Hexapoda</taxon>
        <taxon>Insecta</taxon>
        <taxon>Pterygota</taxon>
        <taxon>Neoptera</taxon>
        <taxon>Polyneoptera</taxon>
        <taxon>Dictyoptera</taxon>
        <taxon>Blattodea</taxon>
        <taxon>Blattoidea</taxon>
        <taxon>Blattidae</taxon>
        <taxon>Blattinae</taxon>
        <taxon>Periplaneta</taxon>
    </lineage>
</organism>
<dbReference type="InterPro" id="IPR016024">
    <property type="entry name" value="ARM-type_fold"/>
</dbReference>
<dbReference type="SUPFAM" id="SSF49899">
    <property type="entry name" value="Concanavalin A-like lectins/glucanases"/>
    <property type="match status" value="1"/>
</dbReference>
<evidence type="ECO:0000256" key="1">
    <source>
        <dbReference type="SAM" id="MobiDB-lite"/>
    </source>
</evidence>
<feature type="compositionally biased region" description="Polar residues" evidence="1">
    <location>
        <begin position="1563"/>
        <end position="1574"/>
    </location>
</feature>
<dbReference type="InterPro" id="IPR000477">
    <property type="entry name" value="RT_dom"/>
</dbReference>
<feature type="domain" description="DUF4704" evidence="3">
    <location>
        <begin position="962"/>
        <end position="1282"/>
    </location>
</feature>
<dbReference type="InterPro" id="IPR031570">
    <property type="entry name" value="NBEA/BDCP_DUF4704"/>
</dbReference>
<protein>
    <submittedName>
        <fullName evidence="4">Uncharacterized protein</fullName>
    </submittedName>
</protein>
<comment type="caution">
    <text evidence="4">The sequence shown here is derived from an EMBL/GenBank/DDBJ whole genome shotgun (WGS) entry which is preliminary data.</text>
</comment>
<dbReference type="SUPFAM" id="SSF48371">
    <property type="entry name" value="ARM repeat"/>
    <property type="match status" value="1"/>
</dbReference>
<dbReference type="Gene3D" id="1.25.10.10">
    <property type="entry name" value="Leucine-rich Repeat Variant"/>
    <property type="match status" value="1"/>
</dbReference>
<feature type="region of interest" description="Disordered" evidence="1">
    <location>
        <begin position="1507"/>
        <end position="1529"/>
    </location>
</feature>
<dbReference type="Gene3D" id="2.60.120.200">
    <property type="match status" value="1"/>
</dbReference>
<dbReference type="PANTHER" id="PTHR13743">
    <property type="entry name" value="BEIGE/BEACH-RELATED"/>
    <property type="match status" value="1"/>
</dbReference>
<gene>
    <name evidence="4" type="ORF">ANN_13462</name>
</gene>
<dbReference type="Proteomes" id="UP001148838">
    <property type="component" value="Unassembled WGS sequence"/>
</dbReference>
<accession>A0ABQ8TLW7</accession>